<accession>A0A7T8GXR7</accession>
<gene>
    <name evidence="1" type="ORF">FKW44_013586</name>
</gene>
<evidence type="ECO:0000313" key="1">
    <source>
        <dbReference type="EMBL" id="QQP39768.1"/>
    </source>
</evidence>
<feature type="non-terminal residue" evidence="1">
    <location>
        <position position="1"/>
    </location>
</feature>
<dbReference type="EMBL" id="CP045898">
    <property type="protein sequence ID" value="QQP39768.1"/>
    <property type="molecule type" value="Genomic_DNA"/>
</dbReference>
<sequence>SKLFIPNPYMEVRFLNTNELKSASSLEWSPVISASTGIFTRWKSHNSNLPTL</sequence>
<feature type="non-terminal residue" evidence="1">
    <location>
        <position position="52"/>
    </location>
</feature>
<proteinExistence type="predicted"/>
<dbReference type="AlphaFoldDB" id="A0A7T8GXR7"/>
<keyword evidence="2" id="KW-1185">Reference proteome</keyword>
<organism evidence="1 2">
    <name type="scientific">Caligus rogercresseyi</name>
    <name type="common">Sea louse</name>
    <dbReference type="NCBI Taxonomy" id="217165"/>
    <lineage>
        <taxon>Eukaryota</taxon>
        <taxon>Metazoa</taxon>
        <taxon>Ecdysozoa</taxon>
        <taxon>Arthropoda</taxon>
        <taxon>Crustacea</taxon>
        <taxon>Multicrustacea</taxon>
        <taxon>Hexanauplia</taxon>
        <taxon>Copepoda</taxon>
        <taxon>Siphonostomatoida</taxon>
        <taxon>Caligidae</taxon>
        <taxon>Caligus</taxon>
    </lineage>
</organism>
<name>A0A7T8GXR7_CALRO</name>
<reference evidence="2" key="1">
    <citation type="submission" date="2021-01" db="EMBL/GenBank/DDBJ databases">
        <title>Caligus Genome Assembly.</title>
        <authorList>
            <person name="Gallardo-Escarate C."/>
        </authorList>
    </citation>
    <scope>NUCLEOTIDE SEQUENCE [LARGE SCALE GENOMIC DNA]</scope>
</reference>
<evidence type="ECO:0000313" key="2">
    <source>
        <dbReference type="Proteomes" id="UP000595437"/>
    </source>
</evidence>
<protein>
    <submittedName>
        <fullName evidence="1">Uncharacterized protein</fullName>
    </submittedName>
</protein>
<dbReference type="Proteomes" id="UP000595437">
    <property type="component" value="Chromosome 9"/>
</dbReference>